<proteinExistence type="predicted"/>
<reference evidence="2" key="1">
    <citation type="submission" date="2013-11" db="EMBL/GenBank/DDBJ databases">
        <title>The Genome Sequence of Phytophthora parasitica CHvinca01.</title>
        <authorList>
            <consortium name="The Broad Institute Genomics Platform"/>
            <person name="Russ C."/>
            <person name="Tyler B."/>
            <person name="Panabieres F."/>
            <person name="Shan W."/>
            <person name="Tripathy S."/>
            <person name="Grunwald N."/>
            <person name="Machado M."/>
            <person name="Johnson C.S."/>
            <person name="Arredondo F."/>
            <person name="Hong C."/>
            <person name="Coffey M."/>
            <person name="Young S.K."/>
            <person name="Zeng Q."/>
            <person name="Gargeya S."/>
            <person name="Fitzgerald M."/>
            <person name="Abouelleil A."/>
            <person name="Alvarado L."/>
            <person name="Chapman S.B."/>
            <person name="Gainer-Dewar J."/>
            <person name="Goldberg J."/>
            <person name="Griggs A."/>
            <person name="Gujja S."/>
            <person name="Hansen M."/>
            <person name="Howarth C."/>
            <person name="Imamovic A."/>
            <person name="Ireland A."/>
            <person name="Larimer J."/>
            <person name="McCowan C."/>
            <person name="Murphy C."/>
            <person name="Pearson M."/>
            <person name="Poon T.W."/>
            <person name="Priest M."/>
            <person name="Roberts A."/>
            <person name="Saif S."/>
            <person name="Shea T."/>
            <person name="Sykes S."/>
            <person name="Wortman J."/>
            <person name="Nusbaum C."/>
            <person name="Birren B."/>
        </authorList>
    </citation>
    <scope>NUCLEOTIDE SEQUENCE [LARGE SCALE GENOMIC DNA]</scope>
    <source>
        <strain evidence="2">CHvinca01</strain>
    </source>
</reference>
<reference evidence="1" key="2">
    <citation type="submission" date="2013-11" db="EMBL/GenBank/DDBJ databases">
        <title>The Genome Sequence of Phytophthora parasitica CJ02B3.</title>
        <authorList>
            <consortium name="The Broad Institute Genomics Platform"/>
            <person name="Russ C."/>
            <person name="Tyler B."/>
            <person name="Panabieres F."/>
            <person name="Shan W."/>
            <person name="Tripathy S."/>
            <person name="Grunwald N."/>
            <person name="Machado M."/>
            <person name="Johnson C.S."/>
            <person name="Arredondo F."/>
            <person name="Hong C."/>
            <person name="Coffey M."/>
            <person name="Young S.K."/>
            <person name="Zeng Q."/>
            <person name="Gargeya S."/>
            <person name="Fitzgerald M."/>
            <person name="Abouelleil A."/>
            <person name="Alvarado L."/>
            <person name="Chapman S.B."/>
            <person name="Gainer-Dewar J."/>
            <person name="Goldberg J."/>
            <person name="Griggs A."/>
            <person name="Gujja S."/>
            <person name="Hansen M."/>
            <person name="Howarth C."/>
            <person name="Imamovic A."/>
            <person name="Ireland A."/>
            <person name="Larimer J."/>
            <person name="McCowan C."/>
            <person name="Murphy C."/>
            <person name="Pearson M."/>
            <person name="Poon T.W."/>
            <person name="Priest M."/>
            <person name="Roberts A."/>
            <person name="Saif S."/>
            <person name="Shea T."/>
            <person name="Sykes S."/>
            <person name="Wortman J."/>
            <person name="Nusbaum C."/>
            <person name="Birren B."/>
        </authorList>
    </citation>
    <scope>NUCLEOTIDE SEQUENCE [LARGE SCALE GENOMIC DNA]</scope>
    <source>
        <strain evidence="1">CJ02B3</strain>
    </source>
</reference>
<accession>W2H8U4</accession>
<dbReference type="Proteomes" id="UP000054423">
    <property type="component" value="Unassembled WGS sequence"/>
</dbReference>
<dbReference type="Proteomes" id="UP000053236">
    <property type="component" value="Unassembled WGS sequence"/>
</dbReference>
<organism evidence="1">
    <name type="scientific">Phytophthora nicotianae</name>
    <name type="common">Potato buckeye rot agent</name>
    <name type="synonym">Phytophthora parasitica</name>
    <dbReference type="NCBI Taxonomy" id="4792"/>
    <lineage>
        <taxon>Eukaryota</taxon>
        <taxon>Sar</taxon>
        <taxon>Stramenopiles</taxon>
        <taxon>Oomycota</taxon>
        <taxon>Peronosporomycetes</taxon>
        <taxon>Peronosporales</taxon>
        <taxon>Peronosporaceae</taxon>
        <taxon>Phytophthora</taxon>
    </lineage>
</organism>
<dbReference type="EMBL" id="KI685424">
    <property type="protein sequence ID" value="ETK90886.1"/>
    <property type="molecule type" value="Genomic_DNA"/>
</dbReference>
<protein>
    <submittedName>
        <fullName evidence="1">Uncharacterized protein</fullName>
    </submittedName>
</protein>
<gene>
    <name evidence="1" type="ORF">L915_05430</name>
    <name evidence="2" type="ORF">L917_05269</name>
</gene>
<dbReference type="AlphaFoldDB" id="W2H8U4"/>
<evidence type="ECO:0000313" key="1">
    <source>
        <dbReference type="EMBL" id="ETK90886.1"/>
    </source>
</evidence>
<sequence length="59" mass="6610">MSAFDVITCRLQRKYMTVTTVRDIFDVVLDDDDDMDYCLAAGGEVVECPDFEAGLAKIQ</sequence>
<evidence type="ECO:0000313" key="2">
    <source>
        <dbReference type="EMBL" id="ETL97459.1"/>
    </source>
</evidence>
<name>W2H8U4_PHYNI</name>
<dbReference type="EMBL" id="KI678717">
    <property type="protein sequence ID" value="ETL97459.1"/>
    <property type="molecule type" value="Genomic_DNA"/>
</dbReference>